<organism evidence="5 6">
    <name type="scientific">Malus baccata</name>
    <name type="common">Siberian crab apple</name>
    <name type="synonym">Pyrus baccata</name>
    <dbReference type="NCBI Taxonomy" id="106549"/>
    <lineage>
        <taxon>Eukaryota</taxon>
        <taxon>Viridiplantae</taxon>
        <taxon>Streptophyta</taxon>
        <taxon>Embryophyta</taxon>
        <taxon>Tracheophyta</taxon>
        <taxon>Spermatophyta</taxon>
        <taxon>Magnoliopsida</taxon>
        <taxon>eudicotyledons</taxon>
        <taxon>Gunneridae</taxon>
        <taxon>Pentapetalae</taxon>
        <taxon>rosids</taxon>
        <taxon>fabids</taxon>
        <taxon>Rosales</taxon>
        <taxon>Rosaceae</taxon>
        <taxon>Amygdaloideae</taxon>
        <taxon>Maleae</taxon>
        <taxon>Malus</taxon>
    </lineage>
</organism>
<evidence type="ECO:0000256" key="1">
    <source>
        <dbReference type="ARBA" id="ARBA00007626"/>
    </source>
</evidence>
<evidence type="ECO:0000256" key="4">
    <source>
        <dbReference type="SAM" id="MobiDB-lite"/>
    </source>
</evidence>
<accession>A0A540M552</accession>
<feature type="region of interest" description="Disordered" evidence="4">
    <location>
        <begin position="20"/>
        <end position="107"/>
    </location>
</feature>
<dbReference type="PANTHER" id="PTHR47934">
    <property type="entry name" value="PENTATRICOPEPTIDE REPEAT-CONTAINING PROTEIN PET309, MITOCHONDRIAL"/>
    <property type="match status" value="1"/>
</dbReference>
<dbReference type="GO" id="GO:0005739">
    <property type="term" value="C:mitochondrion"/>
    <property type="evidence" value="ECO:0007669"/>
    <property type="project" value="TreeGrafter"/>
</dbReference>
<evidence type="ECO:0008006" key="7">
    <source>
        <dbReference type="Google" id="ProtNLM"/>
    </source>
</evidence>
<evidence type="ECO:0000313" key="6">
    <source>
        <dbReference type="Proteomes" id="UP000315295"/>
    </source>
</evidence>
<keyword evidence="6" id="KW-1185">Reference proteome</keyword>
<feature type="compositionally biased region" description="Basic and acidic residues" evidence="4">
    <location>
        <begin position="20"/>
        <end position="29"/>
    </location>
</feature>
<dbReference type="Proteomes" id="UP000315295">
    <property type="component" value="Unassembled WGS sequence"/>
</dbReference>
<dbReference type="AlphaFoldDB" id="A0A540M552"/>
<reference evidence="5 6" key="1">
    <citation type="journal article" date="2019" name="G3 (Bethesda)">
        <title>Sequencing of a Wild Apple (Malus baccata) Genome Unravels the Differences Between Cultivated and Wild Apple Species Regarding Disease Resistance and Cold Tolerance.</title>
        <authorList>
            <person name="Chen X."/>
        </authorList>
    </citation>
    <scope>NUCLEOTIDE SEQUENCE [LARGE SCALE GENOMIC DNA]</scope>
    <source>
        <strain evidence="6">cv. Shandingzi</strain>
        <tissue evidence="5">Leaves</tissue>
    </source>
</reference>
<dbReference type="Pfam" id="PF12854">
    <property type="entry name" value="PPR_1"/>
    <property type="match status" value="1"/>
</dbReference>
<dbReference type="EMBL" id="VIEB01000356">
    <property type="protein sequence ID" value="TQD93855.1"/>
    <property type="molecule type" value="Genomic_DNA"/>
</dbReference>
<feature type="repeat" description="PPR" evidence="3">
    <location>
        <begin position="227"/>
        <end position="261"/>
    </location>
</feature>
<evidence type="ECO:0000313" key="5">
    <source>
        <dbReference type="EMBL" id="TQD93855.1"/>
    </source>
</evidence>
<dbReference type="InterPro" id="IPR002885">
    <property type="entry name" value="PPR_rpt"/>
</dbReference>
<dbReference type="PANTHER" id="PTHR47934:SF6">
    <property type="entry name" value="MITOCHONDRIAL GROUP I INTRON SPLICING FACTOR CCM1-RELATED"/>
    <property type="match status" value="1"/>
</dbReference>
<comment type="caution">
    <text evidence="5">The sequence shown here is derived from an EMBL/GenBank/DDBJ whole genome shotgun (WGS) entry which is preliminary data.</text>
</comment>
<dbReference type="Gene3D" id="1.25.40.10">
    <property type="entry name" value="Tetratricopeptide repeat domain"/>
    <property type="match status" value="1"/>
</dbReference>
<keyword evidence="2" id="KW-0677">Repeat</keyword>
<evidence type="ECO:0000256" key="3">
    <source>
        <dbReference type="PROSITE-ProRule" id="PRU00708"/>
    </source>
</evidence>
<dbReference type="GO" id="GO:0006396">
    <property type="term" value="P:RNA processing"/>
    <property type="evidence" value="ECO:0007669"/>
    <property type="project" value="TreeGrafter"/>
</dbReference>
<proteinExistence type="inferred from homology"/>
<dbReference type="NCBIfam" id="TIGR00756">
    <property type="entry name" value="PPR"/>
    <property type="match status" value="1"/>
</dbReference>
<feature type="compositionally biased region" description="Low complexity" evidence="4">
    <location>
        <begin position="92"/>
        <end position="107"/>
    </location>
</feature>
<comment type="similarity">
    <text evidence="1">Belongs to the PPR family. P subfamily.</text>
</comment>
<feature type="compositionally biased region" description="Low complexity" evidence="4">
    <location>
        <begin position="70"/>
        <end position="79"/>
    </location>
</feature>
<sequence length="290" mass="32947">MRSKSRIPWSKIATFEFYKAKQDRKDKNKPILVCKQPETKPSTRLSAPLAKHTGEQNTENPDEKNPTETSPFSLSSRILPPRPPRQYKNGGSSSEASNSYSASSFSSNPRWVFTNSLPPPEWVEPFNDVSDVVSNRQNFEPFPWVAQILNLLDGSPTMEANLDSYCRTFLIKLSPNFVSYVLKSVELRGKLETALRSFLGQNEGECGSIEEAMKHFERMKNEGLEPDEVTYGVIVNGLCKSGRVEEAMEYFEFCEGRGMTLNAMFYSVKSMVLERQGGLMRLKGSLIRWW</sequence>
<gene>
    <name evidence="5" type="ORF">C1H46_020543</name>
</gene>
<dbReference type="InterPro" id="IPR051114">
    <property type="entry name" value="Mito_RNA_Proc_CCM1"/>
</dbReference>
<dbReference type="InterPro" id="IPR011990">
    <property type="entry name" value="TPR-like_helical_dom_sf"/>
</dbReference>
<name>A0A540M552_MALBA</name>
<dbReference type="PROSITE" id="PS51375">
    <property type="entry name" value="PPR"/>
    <property type="match status" value="1"/>
</dbReference>
<dbReference type="GO" id="GO:0003729">
    <property type="term" value="F:mRNA binding"/>
    <property type="evidence" value="ECO:0007669"/>
    <property type="project" value="TreeGrafter"/>
</dbReference>
<evidence type="ECO:0000256" key="2">
    <source>
        <dbReference type="ARBA" id="ARBA00022737"/>
    </source>
</evidence>
<protein>
    <recommendedName>
        <fullName evidence="7">Pentacotripeptide-repeat region of PRORP domain-containing protein</fullName>
    </recommendedName>
</protein>
<dbReference type="GO" id="GO:0007005">
    <property type="term" value="P:mitochondrion organization"/>
    <property type="evidence" value="ECO:0007669"/>
    <property type="project" value="TreeGrafter"/>
</dbReference>